<evidence type="ECO:0000313" key="8">
    <source>
        <dbReference type="Proteomes" id="UP001360560"/>
    </source>
</evidence>
<dbReference type="GO" id="GO:0008270">
    <property type="term" value="F:zinc ion binding"/>
    <property type="evidence" value="ECO:0007669"/>
    <property type="project" value="InterPro"/>
</dbReference>
<dbReference type="RefSeq" id="XP_064850552.1">
    <property type="nucleotide sequence ID" value="XM_064994480.1"/>
</dbReference>
<accession>A0AAV5QFN0</accession>
<evidence type="ECO:0000256" key="2">
    <source>
        <dbReference type="ARBA" id="ARBA00022723"/>
    </source>
</evidence>
<dbReference type="PROSITE" id="PS00065">
    <property type="entry name" value="D_2_HYDROXYACID_DH_1"/>
    <property type="match status" value="1"/>
</dbReference>
<feature type="domain" description="Enoyl reductase (ER)" evidence="6">
    <location>
        <begin position="11"/>
        <end position="356"/>
    </location>
</feature>
<dbReference type="InterPro" id="IPR011032">
    <property type="entry name" value="GroES-like_sf"/>
</dbReference>
<dbReference type="SUPFAM" id="SSF51735">
    <property type="entry name" value="NAD(P)-binding Rossmann-fold domains"/>
    <property type="match status" value="1"/>
</dbReference>
<keyword evidence="3 5" id="KW-0862">Zinc</keyword>
<dbReference type="Pfam" id="PF08240">
    <property type="entry name" value="ADH_N"/>
    <property type="match status" value="1"/>
</dbReference>
<reference evidence="7 8" key="1">
    <citation type="journal article" date="2023" name="Elife">
        <title>Identification of key yeast species and microbe-microbe interactions impacting larval growth of Drosophila in the wild.</title>
        <authorList>
            <person name="Mure A."/>
            <person name="Sugiura Y."/>
            <person name="Maeda R."/>
            <person name="Honda K."/>
            <person name="Sakurai N."/>
            <person name="Takahashi Y."/>
            <person name="Watada M."/>
            <person name="Katoh T."/>
            <person name="Gotoh A."/>
            <person name="Gotoh Y."/>
            <person name="Taniguchi I."/>
            <person name="Nakamura K."/>
            <person name="Hayashi T."/>
            <person name="Katayama T."/>
            <person name="Uemura T."/>
            <person name="Hattori Y."/>
        </authorList>
    </citation>
    <scope>NUCLEOTIDE SEQUENCE [LARGE SCALE GENOMIC DNA]</scope>
    <source>
        <strain evidence="7 8">SC-9</strain>
    </source>
</reference>
<keyword evidence="4" id="KW-0560">Oxidoreductase</keyword>
<name>A0AAV5QFN0_9ASCO</name>
<evidence type="ECO:0000256" key="5">
    <source>
        <dbReference type="RuleBase" id="RU361277"/>
    </source>
</evidence>
<dbReference type="InterPro" id="IPR047109">
    <property type="entry name" value="CAD-like"/>
</dbReference>
<dbReference type="Gene3D" id="3.90.180.10">
    <property type="entry name" value="Medium-chain alcohol dehydrogenases, catalytic domain"/>
    <property type="match status" value="1"/>
</dbReference>
<dbReference type="PROSITE" id="PS00059">
    <property type="entry name" value="ADH_ZINC"/>
    <property type="match status" value="1"/>
</dbReference>
<dbReference type="InterPro" id="IPR029752">
    <property type="entry name" value="D-isomer_DH_CS1"/>
</dbReference>
<dbReference type="GeneID" id="90071531"/>
<dbReference type="FunFam" id="3.40.50.720:FF:000022">
    <property type="entry name" value="Cinnamyl alcohol dehydrogenase"/>
    <property type="match status" value="1"/>
</dbReference>
<dbReference type="CDD" id="cd05283">
    <property type="entry name" value="CAD1"/>
    <property type="match status" value="1"/>
</dbReference>
<evidence type="ECO:0000313" key="7">
    <source>
        <dbReference type="EMBL" id="GMM33552.1"/>
    </source>
</evidence>
<dbReference type="Gene3D" id="3.40.50.720">
    <property type="entry name" value="NAD(P)-binding Rossmann-like Domain"/>
    <property type="match status" value="1"/>
</dbReference>
<proteinExistence type="inferred from homology"/>
<evidence type="ECO:0000256" key="3">
    <source>
        <dbReference type="ARBA" id="ARBA00022833"/>
    </source>
</evidence>
<dbReference type="EMBL" id="BTFZ01000002">
    <property type="protein sequence ID" value="GMM33552.1"/>
    <property type="molecule type" value="Genomic_DNA"/>
</dbReference>
<dbReference type="PANTHER" id="PTHR42683">
    <property type="entry name" value="ALDEHYDE REDUCTASE"/>
    <property type="match status" value="1"/>
</dbReference>
<evidence type="ECO:0000259" key="6">
    <source>
        <dbReference type="SMART" id="SM00829"/>
    </source>
</evidence>
<dbReference type="Pfam" id="PF00107">
    <property type="entry name" value="ADH_zinc_N"/>
    <property type="match status" value="1"/>
</dbReference>
<dbReference type="Proteomes" id="UP001360560">
    <property type="component" value="Unassembled WGS sequence"/>
</dbReference>
<gene>
    <name evidence="7" type="ORF">DASC09_008770</name>
</gene>
<evidence type="ECO:0000256" key="1">
    <source>
        <dbReference type="ARBA" id="ARBA00001947"/>
    </source>
</evidence>
<keyword evidence="2 5" id="KW-0479">Metal-binding</keyword>
<comment type="caution">
    <text evidence="7">The sequence shown here is derived from an EMBL/GenBank/DDBJ whole genome shotgun (WGS) entry which is preliminary data.</text>
</comment>
<organism evidence="7 8">
    <name type="scientific">Saccharomycopsis crataegensis</name>
    <dbReference type="NCBI Taxonomy" id="43959"/>
    <lineage>
        <taxon>Eukaryota</taxon>
        <taxon>Fungi</taxon>
        <taxon>Dikarya</taxon>
        <taxon>Ascomycota</taxon>
        <taxon>Saccharomycotina</taxon>
        <taxon>Saccharomycetes</taxon>
        <taxon>Saccharomycopsidaceae</taxon>
        <taxon>Saccharomycopsis</taxon>
    </lineage>
</organism>
<dbReference type="GO" id="GO:0016616">
    <property type="term" value="F:oxidoreductase activity, acting on the CH-OH group of donors, NAD or NADP as acceptor"/>
    <property type="evidence" value="ECO:0007669"/>
    <property type="project" value="InterPro"/>
</dbReference>
<dbReference type="InterPro" id="IPR013149">
    <property type="entry name" value="ADH-like_C"/>
</dbReference>
<evidence type="ECO:0000256" key="4">
    <source>
        <dbReference type="ARBA" id="ARBA00023002"/>
    </source>
</evidence>
<dbReference type="InterPro" id="IPR013154">
    <property type="entry name" value="ADH-like_N"/>
</dbReference>
<protein>
    <recommendedName>
        <fullName evidence="6">Enoyl reductase (ER) domain-containing protein</fullName>
    </recommendedName>
</protein>
<dbReference type="InterPro" id="IPR002328">
    <property type="entry name" value="ADH_Zn_CS"/>
</dbReference>
<comment type="cofactor">
    <cofactor evidence="1 5">
        <name>Zn(2+)</name>
        <dbReference type="ChEBI" id="CHEBI:29105"/>
    </cofactor>
</comment>
<dbReference type="InterPro" id="IPR020843">
    <property type="entry name" value="ER"/>
</dbReference>
<keyword evidence="8" id="KW-1185">Reference proteome</keyword>
<dbReference type="SMART" id="SM00829">
    <property type="entry name" value="PKS_ER"/>
    <property type="match status" value="1"/>
</dbReference>
<dbReference type="AlphaFoldDB" id="A0AAV5QFN0"/>
<dbReference type="InterPro" id="IPR036291">
    <property type="entry name" value="NAD(P)-bd_dom_sf"/>
</dbReference>
<dbReference type="SUPFAM" id="SSF50129">
    <property type="entry name" value="GroES-like"/>
    <property type="match status" value="1"/>
</dbReference>
<comment type="similarity">
    <text evidence="5">Belongs to the zinc-containing alcohol dehydrogenase family.</text>
</comment>
<sequence>MSYPNYFEGLGVVEEQGWPQTNKVKYAPKKLGPNDIDIKINVCGVCGSDVHNSAGRWGERHFPMVPGHEVIGHIVKLGPQCSRGLKIGQRVGLGPVILSCENCESCKRGHYGSCPDLVVTYNGKYEDGNVSRGGFASHIRINENYAFEIPENITSEVAAPLLCAGITAFAPLYRNKVQKGSKIGIVGIGGVGHMGVLFGKYFGSKVVAFDVVEAKRAPVLQQLNADNFFNNSEEKQLDEAIKLYKGSLDVLLIASNHINGINWDKFISLMKFGGKIITIAEPPSNEALNIRPFSLIGCSFEASAIGSFEETKTMLDIVSKEQDLKVLVEKSPLSSENLANAFRKMDLGDTRFKIVMTDFDKFFK</sequence>